<accession>A0A7Y9UQQ7</accession>
<dbReference type="RefSeq" id="WP_179502572.1">
    <property type="nucleotide sequence ID" value="NZ_JACCAA010000001.1"/>
</dbReference>
<comment type="caution">
    <text evidence="3">The sequence shown here is derived from an EMBL/GenBank/DDBJ whole genome shotgun (WGS) entry which is preliminary data.</text>
</comment>
<reference evidence="3 4" key="1">
    <citation type="submission" date="2020-07" db="EMBL/GenBank/DDBJ databases">
        <title>Sequencing the genomes of 1000 actinobacteria strains.</title>
        <authorList>
            <person name="Klenk H.-P."/>
        </authorList>
    </citation>
    <scope>NUCLEOTIDE SEQUENCE [LARGE SCALE GENOMIC DNA]</scope>
    <source>
        <strain evidence="3 4">DSM 23819</strain>
    </source>
</reference>
<evidence type="ECO:0000313" key="3">
    <source>
        <dbReference type="EMBL" id="NYG59532.1"/>
    </source>
</evidence>
<dbReference type="Proteomes" id="UP000540656">
    <property type="component" value="Unassembled WGS sequence"/>
</dbReference>
<feature type="domain" description="CN hydrolase" evidence="2">
    <location>
        <begin position="12"/>
        <end position="250"/>
    </location>
</feature>
<dbReference type="Pfam" id="PF00795">
    <property type="entry name" value="CN_hydrolase"/>
    <property type="match status" value="1"/>
</dbReference>
<dbReference type="SUPFAM" id="SSF56317">
    <property type="entry name" value="Carbon-nitrogen hydrolase"/>
    <property type="match status" value="1"/>
</dbReference>
<organism evidence="3 4">
    <name type="scientific">Nocardioides daedukensis</name>
    <dbReference type="NCBI Taxonomy" id="634462"/>
    <lineage>
        <taxon>Bacteria</taxon>
        <taxon>Bacillati</taxon>
        <taxon>Actinomycetota</taxon>
        <taxon>Actinomycetes</taxon>
        <taxon>Propionibacteriales</taxon>
        <taxon>Nocardioidaceae</taxon>
        <taxon>Nocardioides</taxon>
    </lineage>
</organism>
<dbReference type="CDD" id="cd07581">
    <property type="entry name" value="nitrilase_3"/>
    <property type="match status" value="1"/>
</dbReference>
<dbReference type="PROSITE" id="PS01227">
    <property type="entry name" value="UPF0012"/>
    <property type="match status" value="1"/>
</dbReference>
<dbReference type="InterPro" id="IPR003010">
    <property type="entry name" value="C-N_Hydrolase"/>
</dbReference>
<keyword evidence="4" id="KW-1185">Reference proteome</keyword>
<dbReference type="InterPro" id="IPR036526">
    <property type="entry name" value="C-N_Hydrolase_sf"/>
</dbReference>
<dbReference type="GO" id="GO:0016787">
    <property type="term" value="F:hydrolase activity"/>
    <property type="evidence" value="ECO:0007669"/>
    <property type="project" value="UniProtKB-KW"/>
</dbReference>
<evidence type="ECO:0000256" key="1">
    <source>
        <dbReference type="ARBA" id="ARBA00010613"/>
    </source>
</evidence>
<gene>
    <name evidence="3" type="ORF">BJ980_002455</name>
</gene>
<proteinExistence type="inferred from homology"/>
<evidence type="ECO:0000313" key="4">
    <source>
        <dbReference type="Proteomes" id="UP000540656"/>
    </source>
</evidence>
<evidence type="ECO:0000259" key="2">
    <source>
        <dbReference type="PROSITE" id="PS50263"/>
    </source>
</evidence>
<dbReference type="InterPro" id="IPR001110">
    <property type="entry name" value="UPF0012_CS"/>
</dbReference>
<protein>
    <submittedName>
        <fullName evidence="3">Putative amidohydrolase</fullName>
    </submittedName>
</protein>
<name>A0A7Y9UQQ7_9ACTN</name>
<dbReference type="PANTHER" id="PTHR23088:SF27">
    <property type="entry name" value="DEAMINATED GLUTATHIONE AMIDASE"/>
    <property type="match status" value="1"/>
</dbReference>
<sequence>MAELRDDSEDRLTVALVQQASGLEPTPNREALKAAIEGVEADLVVFPEAFARDFGSPGDDISAFAEPLDGPFVQAVEEISGPERTVVAGMFEVSADPQRPFNTLVVRGAAEANYRKIHLYDSFGYKESDRLTAGEWDPVVVELNGFTVGLMTCYDLRFPELSRALVDRGADVIVVPAAWVPGRTEEEHRSKINHWTTLARARAIENTAYVVAVGQAAPRYTGHSLVVDPFGDVVVETQGDPTVLTATLERDVIDKARSTNPSLANRRRADR</sequence>
<keyword evidence="3" id="KW-0378">Hydrolase</keyword>
<dbReference type="PROSITE" id="PS50263">
    <property type="entry name" value="CN_HYDROLASE"/>
    <property type="match status" value="1"/>
</dbReference>
<dbReference type="Gene3D" id="3.60.110.10">
    <property type="entry name" value="Carbon-nitrogen hydrolase"/>
    <property type="match status" value="1"/>
</dbReference>
<comment type="similarity">
    <text evidence="1">Belongs to the carbon-nitrogen hydrolase superfamily. NIT1/NIT2 family.</text>
</comment>
<dbReference type="AlphaFoldDB" id="A0A7Y9UQQ7"/>
<dbReference type="EMBL" id="JACCAA010000001">
    <property type="protein sequence ID" value="NYG59532.1"/>
    <property type="molecule type" value="Genomic_DNA"/>
</dbReference>
<dbReference type="PANTHER" id="PTHR23088">
    <property type="entry name" value="NITRILASE-RELATED"/>
    <property type="match status" value="1"/>
</dbReference>